<dbReference type="GO" id="GO:0046983">
    <property type="term" value="F:protein dimerization activity"/>
    <property type="evidence" value="ECO:0007669"/>
    <property type="project" value="InterPro"/>
</dbReference>
<comment type="caution">
    <text evidence="4">The sequence shown here is derived from an EMBL/GenBank/DDBJ whole genome shotgun (WGS) entry which is preliminary data.</text>
</comment>
<sequence>MMFLLVTAQWWAMFGCETPTLQRLAMRLVSQCCSSSGCERNWSTFALVHTKVRNRLTYQKLHKLVYVNYNFRIHLREAGLFRPPEDDPFDKLMELTLLDESNPIQDWMEHGRSNAAPLLDEEVTDSDTPIPSALVLQETKQLEGITVGESIVAWAEDTVGDTHIGKRKHQTTTTKRKGKKQKRVDASVVASDASTDEDGNKSPPSEGDDGGNTTGAVHTSQPPPSPIHFTENANTIG</sequence>
<keyword evidence="2" id="KW-0732">Signal</keyword>
<feature type="chain" id="PRO_5023825587" description="HAT C-terminal dimerisation domain-containing protein" evidence="2">
    <location>
        <begin position="17"/>
        <end position="237"/>
    </location>
</feature>
<feature type="signal peptide" evidence="2">
    <location>
        <begin position="1"/>
        <end position="16"/>
    </location>
</feature>
<dbReference type="Gramene" id="TVU01095">
    <property type="protein sequence ID" value="TVU01095"/>
    <property type="gene ID" value="EJB05_53453"/>
</dbReference>
<dbReference type="AlphaFoldDB" id="A0A5J9SQ25"/>
<dbReference type="SUPFAM" id="SSF53098">
    <property type="entry name" value="Ribonuclease H-like"/>
    <property type="match status" value="1"/>
</dbReference>
<accession>A0A5J9SQ25</accession>
<dbReference type="EMBL" id="RWGY01000489">
    <property type="protein sequence ID" value="TVU01095.1"/>
    <property type="molecule type" value="Genomic_DNA"/>
</dbReference>
<reference evidence="4 5" key="1">
    <citation type="journal article" date="2019" name="Sci. Rep.">
        <title>A high-quality genome of Eragrostis curvula grass provides insights into Poaceae evolution and supports new strategies to enhance forage quality.</title>
        <authorList>
            <person name="Carballo J."/>
            <person name="Santos B.A.C.M."/>
            <person name="Zappacosta D."/>
            <person name="Garbus I."/>
            <person name="Selva J.P."/>
            <person name="Gallo C.A."/>
            <person name="Diaz A."/>
            <person name="Albertini E."/>
            <person name="Caccamo M."/>
            <person name="Echenique V."/>
        </authorList>
    </citation>
    <scope>NUCLEOTIDE SEQUENCE [LARGE SCALE GENOMIC DNA]</scope>
    <source>
        <strain evidence="5">cv. Victoria</strain>
        <tissue evidence="4">Leaf</tissue>
    </source>
</reference>
<dbReference type="InterPro" id="IPR008906">
    <property type="entry name" value="HATC_C_dom"/>
</dbReference>
<proteinExistence type="predicted"/>
<protein>
    <recommendedName>
        <fullName evidence="3">HAT C-terminal dimerisation domain-containing protein</fullName>
    </recommendedName>
</protein>
<organism evidence="4 5">
    <name type="scientific">Eragrostis curvula</name>
    <name type="common">weeping love grass</name>
    <dbReference type="NCBI Taxonomy" id="38414"/>
    <lineage>
        <taxon>Eukaryota</taxon>
        <taxon>Viridiplantae</taxon>
        <taxon>Streptophyta</taxon>
        <taxon>Embryophyta</taxon>
        <taxon>Tracheophyta</taxon>
        <taxon>Spermatophyta</taxon>
        <taxon>Magnoliopsida</taxon>
        <taxon>Liliopsida</taxon>
        <taxon>Poales</taxon>
        <taxon>Poaceae</taxon>
        <taxon>PACMAD clade</taxon>
        <taxon>Chloridoideae</taxon>
        <taxon>Eragrostideae</taxon>
        <taxon>Eragrostidinae</taxon>
        <taxon>Eragrostis</taxon>
    </lineage>
</organism>
<evidence type="ECO:0000313" key="4">
    <source>
        <dbReference type="EMBL" id="TVU01095.1"/>
    </source>
</evidence>
<evidence type="ECO:0000259" key="3">
    <source>
        <dbReference type="Pfam" id="PF05699"/>
    </source>
</evidence>
<dbReference type="InterPro" id="IPR012337">
    <property type="entry name" value="RNaseH-like_sf"/>
</dbReference>
<dbReference type="Proteomes" id="UP000324897">
    <property type="component" value="Unassembled WGS sequence"/>
</dbReference>
<feature type="domain" description="HAT C-terminal dimerisation" evidence="3">
    <location>
        <begin position="9"/>
        <end position="70"/>
    </location>
</feature>
<keyword evidence="5" id="KW-1185">Reference proteome</keyword>
<name>A0A5J9SQ25_9POAL</name>
<evidence type="ECO:0000256" key="1">
    <source>
        <dbReference type="SAM" id="MobiDB-lite"/>
    </source>
</evidence>
<evidence type="ECO:0000256" key="2">
    <source>
        <dbReference type="SAM" id="SignalP"/>
    </source>
</evidence>
<feature type="region of interest" description="Disordered" evidence="1">
    <location>
        <begin position="163"/>
        <end position="237"/>
    </location>
</feature>
<feature type="compositionally biased region" description="Basic residues" evidence="1">
    <location>
        <begin position="165"/>
        <end position="182"/>
    </location>
</feature>
<gene>
    <name evidence="4" type="ORF">EJB05_53453</name>
</gene>
<dbReference type="OrthoDB" id="785426at2759"/>
<dbReference type="Pfam" id="PF05699">
    <property type="entry name" value="Dimer_Tnp_hAT"/>
    <property type="match status" value="1"/>
</dbReference>
<feature type="non-terminal residue" evidence="4">
    <location>
        <position position="1"/>
    </location>
</feature>
<evidence type="ECO:0000313" key="5">
    <source>
        <dbReference type="Proteomes" id="UP000324897"/>
    </source>
</evidence>